<dbReference type="SMART" id="SM00388">
    <property type="entry name" value="HisKA"/>
    <property type="match status" value="1"/>
</dbReference>
<keyword evidence="8" id="KW-1185">Reference proteome</keyword>
<dbReference type="SUPFAM" id="SSF47384">
    <property type="entry name" value="Homodimeric domain of signal transducing histidine kinase"/>
    <property type="match status" value="1"/>
</dbReference>
<dbReference type="Gene3D" id="1.10.287.130">
    <property type="match status" value="1"/>
</dbReference>
<dbReference type="PROSITE" id="PS50109">
    <property type="entry name" value="HIS_KIN"/>
    <property type="match status" value="1"/>
</dbReference>
<dbReference type="Pfam" id="PF01590">
    <property type="entry name" value="GAF"/>
    <property type="match status" value="2"/>
</dbReference>
<evidence type="ECO:0000256" key="2">
    <source>
        <dbReference type="ARBA" id="ARBA00012438"/>
    </source>
</evidence>
<evidence type="ECO:0000259" key="6">
    <source>
        <dbReference type="PROSITE" id="PS50109"/>
    </source>
</evidence>
<dbReference type="RefSeq" id="WP_246163086.1">
    <property type="nucleotide sequence ID" value="NZ_CAWOXK010000001.1"/>
</dbReference>
<dbReference type="Proteomes" id="UP000503129">
    <property type="component" value="Chromosome"/>
</dbReference>
<dbReference type="Gene3D" id="3.30.450.40">
    <property type="match status" value="2"/>
</dbReference>
<comment type="catalytic activity">
    <reaction evidence="1">
        <text>ATP + protein L-histidine = ADP + protein N-phospho-L-histidine.</text>
        <dbReference type="EC" id="2.7.13.3"/>
    </reaction>
</comment>
<gene>
    <name evidence="7" type="ORF">DP114_08155</name>
</gene>
<dbReference type="SUPFAM" id="SSF55781">
    <property type="entry name" value="GAF domain-like"/>
    <property type="match status" value="2"/>
</dbReference>
<keyword evidence="3" id="KW-0597">Phosphoprotein</keyword>
<dbReference type="InterPro" id="IPR036890">
    <property type="entry name" value="HATPase_C_sf"/>
</dbReference>
<organism evidence="7 8">
    <name type="scientific">Brasilonema sennae CENA114</name>
    <dbReference type="NCBI Taxonomy" id="415709"/>
    <lineage>
        <taxon>Bacteria</taxon>
        <taxon>Bacillati</taxon>
        <taxon>Cyanobacteriota</taxon>
        <taxon>Cyanophyceae</taxon>
        <taxon>Nostocales</taxon>
        <taxon>Scytonemataceae</taxon>
        <taxon>Brasilonema</taxon>
        <taxon>Bromeliae group (in: Brasilonema)</taxon>
    </lineage>
</organism>
<dbReference type="InterPro" id="IPR036097">
    <property type="entry name" value="HisK_dim/P_sf"/>
</dbReference>
<keyword evidence="4 7" id="KW-0808">Transferase</keyword>
<sequence>MNKPFSPSKCLDEVNLHKQYSVKLMPHQEEPVYQLVNKINKIIANSSTPTRMLQDLAKVIGVAFQVDGCSLVTVSSEVSSETITASWCAEENLELSGAEDEMFSTEQHLDVAVIECASERFTIEDIPTIQKCLAIGRQSLPPTIKAVLAIPTRFGGKNNGVISLIKSQPYVWRESQKQLLKAVESSCAIAFSQVAQAQQIADQNQYLRTCVQHQSLIKRLTIISRTNLEINQMLRLALASTAEALEADRGLLILLKYTDPLFRNRRQQQIPQAKASVVAQWNGTTETPLINQLDISQISFSLRDCGLCQRAFVNSGNPLIIDDTDLKDTLTVNPVFAIEALPVVLLMPLEIQGKVLGFLVLQQAVARDWQATELNIVQMVCAQLSNAIIQTQTLRQVQTLVDERTAQLQRSLEVQARLYEVKRQQTEQLQKLNDLKDEFLSNISDRLRHPLTRISVAIRNLRQMGQLNERQTKYAHMIEQDCTDEIHLINDLLKLQELATHNERPQLETTDLNTRIRDLSATFEAKLADKGISLSLDFPDSPLTVQTERESFDRILQELLTNASKYSEHDTVVHLQVTHQVNQEVDQVIIQVNNIGRGISEEEASYIFDRFRRGKGRWTPGAGLGLALVKSLVQHLNGTITVESTPIEDSSFSTICFTLTLPQFSDKNDS</sequence>
<evidence type="ECO:0000313" key="8">
    <source>
        <dbReference type="Proteomes" id="UP000503129"/>
    </source>
</evidence>
<dbReference type="PANTHER" id="PTHR43547:SF2">
    <property type="entry name" value="HYBRID SIGNAL TRANSDUCTION HISTIDINE KINASE C"/>
    <property type="match status" value="1"/>
</dbReference>
<dbReference type="SUPFAM" id="SSF55874">
    <property type="entry name" value="ATPase domain of HSP90 chaperone/DNA topoisomerase II/histidine kinase"/>
    <property type="match status" value="1"/>
</dbReference>
<dbReference type="SMART" id="SM00065">
    <property type="entry name" value="GAF"/>
    <property type="match status" value="2"/>
</dbReference>
<dbReference type="PANTHER" id="PTHR43547">
    <property type="entry name" value="TWO-COMPONENT HISTIDINE KINASE"/>
    <property type="match status" value="1"/>
</dbReference>
<dbReference type="GO" id="GO:0000155">
    <property type="term" value="F:phosphorelay sensor kinase activity"/>
    <property type="evidence" value="ECO:0007669"/>
    <property type="project" value="InterPro"/>
</dbReference>
<dbReference type="InterPro" id="IPR003018">
    <property type="entry name" value="GAF"/>
</dbReference>
<dbReference type="InterPro" id="IPR003661">
    <property type="entry name" value="HisK_dim/P_dom"/>
</dbReference>
<dbReference type="InterPro" id="IPR029016">
    <property type="entry name" value="GAF-like_dom_sf"/>
</dbReference>
<evidence type="ECO:0000313" key="7">
    <source>
        <dbReference type="EMBL" id="QDL07876.1"/>
    </source>
</evidence>
<keyword evidence="4 7" id="KW-0418">Kinase</keyword>
<dbReference type="CDD" id="cd00082">
    <property type="entry name" value="HisKA"/>
    <property type="match status" value="1"/>
</dbReference>
<dbReference type="EC" id="2.7.13.3" evidence="2"/>
<protein>
    <recommendedName>
        <fullName evidence="2">histidine kinase</fullName>
        <ecNumber evidence="2">2.7.13.3</ecNumber>
    </recommendedName>
</protein>
<evidence type="ECO:0000256" key="4">
    <source>
        <dbReference type="ARBA" id="ARBA00022777"/>
    </source>
</evidence>
<reference evidence="7 8" key="1">
    <citation type="submission" date="2018-06" db="EMBL/GenBank/DDBJ databases">
        <title>Comparative genomics of Brasilonema spp. strains.</title>
        <authorList>
            <person name="Alvarenga D.O."/>
            <person name="Fiore M.F."/>
            <person name="Varani A.M."/>
        </authorList>
    </citation>
    <scope>NUCLEOTIDE SEQUENCE [LARGE SCALE GENOMIC DNA]</scope>
    <source>
        <strain evidence="7 8">CENA114</strain>
    </source>
</reference>
<dbReference type="Pfam" id="PF00512">
    <property type="entry name" value="HisKA"/>
    <property type="match status" value="1"/>
</dbReference>
<dbReference type="InterPro" id="IPR005467">
    <property type="entry name" value="His_kinase_dom"/>
</dbReference>
<proteinExistence type="predicted"/>
<name>A0A856MFZ3_9CYAN</name>
<accession>A0A856MFZ3</accession>
<dbReference type="SMART" id="SM00387">
    <property type="entry name" value="HATPase_c"/>
    <property type="match status" value="1"/>
</dbReference>
<dbReference type="PRINTS" id="PR00344">
    <property type="entry name" value="BCTRLSENSOR"/>
</dbReference>
<dbReference type="InterPro" id="IPR004358">
    <property type="entry name" value="Sig_transdc_His_kin-like_C"/>
</dbReference>
<dbReference type="Gene3D" id="3.30.565.10">
    <property type="entry name" value="Histidine kinase-like ATPase, C-terminal domain"/>
    <property type="match status" value="1"/>
</dbReference>
<evidence type="ECO:0000256" key="5">
    <source>
        <dbReference type="ARBA" id="ARBA00023012"/>
    </source>
</evidence>
<dbReference type="Pfam" id="PF02518">
    <property type="entry name" value="HATPase_c"/>
    <property type="match status" value="1"/>
</dbReference>
<keyword evidence="5" id="KW-0902">Two-component regulatory system</keyword>
<dbReference type="InterPro" id="IPR003594">
    <property type="entry name" value="HATPase_dom"/>
</dbReference>
<dbReference type="AlphaFoldDB" id="A0A856MFZ3"/>
<dbReference type="EMBL" id="CP030118">
    <property type="protein sequence ID" value="QDL07876.1"/>
    <property type="molecule type" value="Genomic_DNA"/>
</dbReference>
<feature type="domain" description="Histidine kinase" evidence="6">
    <location>
        <begin position="442"/>
        <end position="665"/>
    </location>
</feature>
<evidence type="ECO:0000256" key="3">
    <source>
        <dbReference type="ARBA" id="ARBA00022553"/>
    </source>
</evidence>
<evidence type="ECO:0000256" key="1">
    <source>
        <dbReference type="ARBA" id="ARBA00000085"/>
    </source>
</evidence>
<dbReference type="KEGG" id="bsen:DP114_08155"/>